<name>A0A6B9Q503_9MONO</name>
<sequence>MAANTRYTLCVYENLYRLQSRVTSAVNCPQCADGTICPGHYDQIVRLRTVNPAPGEIISQDGFNFIADAWIYVSPMYTPLDATNMAVALAYLMSTPTPWPPADEDDVDSSDFLRECVVDCSERGTTAPLLLFAINLHHVPSVYRRLVYQVYLILLGEATDLDSAIKGIIWIDRIFTYLQYRNTGEVLRMAGPSFINGDLDDEGCPFRFLLHEVGLKYEVEVVFETLCYACSRSAVSCNHGDRLIDIIHSNPESRELIALTPVSAYFNRI</sequence>
<keyword evidence="2" id="KW-1185">Reference proteome</keyword>
<accession>A0A6B9Q503</accession>
<dbReference type="KEGG" id="vg:80536635"/>
<reference evidence="1" key="1">
    <citation type="journal article" date="2020" name="Virus Evol.">
        <title>Analysis of the virome associated to grapevine downy mildew lesions reveals new mycovirus lineages.</title>
        <authorList>
            <person name="Chiapello M."/>
            <person name="Rodriguez-Romero J."/>
            <person name="Ayllon M.A."/>
            <person name="Turina M."/>
        </authorList>
    </citation>
    <scope>NUCLEOTIDE SEQUENCE</scope>
    <source>
        <strain evidence="1">DMG-A_DN3868696</strain>
    </source>
</reference>
<organism evidence="1 2">
    <name type="scientific">Plasmopara viticola lesion associated mymonavirus 1</name>
    <dbReference type="NCBI Taxonomy" id="2692022"/>
    <lineage>
        <taxon>Viruses</taxon>
        <taxon>Riboviria</taxon>
        <taxon>Orthornavirae</taxon>
        <taxon>Negarnaviricota</taxon>
        <taxon>Haploviricotina</taxon>
        <taxon>Monjiviricetes</taxon>
        <taxon>Mononegavirales</taxon>
        <taxon>Mymonaviridae</taxon>
        <taxon>Sclerotimonavirus</taxon>
        <taxon>Sclerotimonavirus alphaplasmoparae</taxon>
    </lineage>
</organism>
<protein>
    <submittedName>
        <fullName evidence="1">ORF2</fullName>
    </submittedName>
</protein>
<dbReference type="Proteomes" id="UP000676167">
    <property type="component" value="Segment"/>
</dbReference>
<evidence type="ECO:0000313" key="1">
    <source>
        <dbReference type="EMBL" id="QHD64780.1"/>
    </source>
</evidence>
<dbReference type="EMBL" id="MN557002">
    <property type="protein sequence ID" value="QHD64780.1"/>
    <property type="molecule type" value="Genomic_RNA"/>
</dbReference>
<evidence type="ECO:0000313" key="2">
    <source>
        <dbReference type="Proteomes" id="UP000676167"/>
    </source>
</evidence>
<dbReference type="GeneID" id="80536635"/>
<proteinExistence type="predicted"/>
<dbReference type="RefSeq" id="YP_010798437.1">
    <property type="nucleotide sequence ID" value="NC_076457.1"/>
</dbReference>